<reference evidence="1" key="1">
    <citation type="submission" date="2021-05" db="EMBL/GenBank/DDBJ databases">
        <authorList>
            <person name="Pan Q."/>
            <person name="Jouanno E."/>
            <person name="Zahm M."/>
            <person name="Klopp C."/>
            <person name="Cabau C."/>
            <person name="Louis A."/>
            <person name="Berthelot C."/>
            <person name="Parey E."/>
            <person name="Roest Crollius H."/>
            <person name="Montfort J."/>
            <person name="Robinson-Rechavi M."/>
            <person name="Bouchez O."/>
            <person name="Lampietro C."/>
            <person name="Lopez Roques C."/>
            <person name="Donnadieu C."/>
            <person name="Postlethwait J."/>
            <person name="Bobe J."/>
            <person name="Dillon D."/>
            <person name="Chandos A."/>
            <person name="von Hippel F."/>
            <person name="Guiguen Y."/>
        </authorList>
    </citation>
    <scope>NUCLEOTIDE SEQUENCE</scope>
    <source>
        <strain evidence="1">YG-Jan2019</strain>
    </source>
</reference>
<organism evidence="1 2">
    <name type="scientific">Dallia pectoralis</name>
    <name type="common">Alaska blackfish</name>
    <dbReference type="NCBI Taxonomy" id="75939"/>
    <lineage>
        <taxon>Eukaryota</taxon>
        <taxon>Metazoa</taxon>
        <taxon>Chordata</taxon>
        <taxon>Craniata</taxon>
        <taxon>Vertebrata</taxon>
        <taxon>Euteleostomi</taxon>
        <taxon>Actinopterygii</taxon>
        <taxon>Neopterygii</taxon>
        <taxon>Teleostei</taxon>
        <taxon>Protacanthopterygii</taxon>
        <taxon>Esociformes</taxon>
        <taxon>Umbridae</taxon>
        <taxon>Dallia</taxon>
    </lineage>
</organism>
<proteinExistence type="predicted"/>
<keyword evidence="2" id="KW-1185">Reference proteome</keyword>
<protein>
    <submittedName>
        <fullName evidence="1">Uncharacterized protein</fullName>
    </submittedName>
</protein>
<comment type="caution">
    <text evidence="1">The sequence shown here is derived from an EMBL/GenBank/DDBJ whole genome shotgun (WGS) entry which is preliminary data.</text>
</comment>
<dbReference type="Proteomes" id="UP001157502">
    <property type="component" value="Chromosome 10"/>
</dbReference>
<gene>
    <name evidence="1" type="ORF">DPEC_G00122630</name>
</gene>
<accession>A0ACC2GQ97</accession>
<name>A0ACC2GQ97_DALPE</name>
<evidence type="ECO:0000313" key="1">
    <source>
        <dbReference type="EMBL" id="KAJ8005893.1"/>
    </source>
</evidence>
<sequence length="77" mass="8556">MTLYSSCDSGAGVVLGGAFLFSKIFPINQVKPAIAVSPASLVHLEFVVDSWDKKYSRSEFRTAFQDWSFSEGKGWPY</sequence>
<evidence type="ECO:0000313" key="2">
    <source>
        <dbReference type="Proteomes" id="UP001157502"/>
    </source>
</evidence>
<dbReference type="EMBL" id="CM055737">
    <property type="protein sequence ID" value="KAJ8005893.1"/>
    <property type="molecule type" value="Genomic_DNA"/>
</dbReference>